<dbReference type="GO" id="GO:0032259">
    <property type="term" value="P:methylation"/>
    <property type="evidence" value="ECO:0007669"/>
    <property type="project" value="UniProtKB-KW"/>
</dbReference>
<dbReference type="Pfam" id="PF02574">
    <property type="entry name" value="S-methyl_trans"/>
    <property type="match status" value="1"/>
</dbReference>
<keyword evidence="2 5" id="KW-0808">Transferase</keyword>
<dbReference type="PANTHER" id="PTHR46015:SF1">
    <property type="entry name" value="HOMOCYSTEINE S-METHYLTRANSFERASE-LIKE ISOFORM 1"/>
    <property type="match status" value="1"/>
</dbReference>
<dbReference type="GO" id="GO:0008270">
    <property type="term" value="F:zinc ion binding"/>
    <property type="evidence" value="ECO:0007669"/>
    <property type="project" value="InterPro"/>
</dbReference>
<dbReference type="GO" id="GO:0008898">
    <property type="term" value="F:S-adenosylmethionine-homocysteine S-methyltransferase activity"/>
    <property type="evidence" value="ECO:0007669"/>
    <property type="project" value="TreeGrafter"/>
</dbReference>
<evidence type="ECO:0000313" key="7">
    <source>
        <dbReference type="EMBL" id="OAH49446.1"/>
    </source>
</evidence>
<dbReference type="OrthoDB" id="9803687at2"/>
<name>A0A177K8S8_9MICO</name>
<dbReference type="InterPro" id="IPR003726">
    <property type="entry name" value="HCY_dom"/>
</dbReference>
<feature type="binding site" evidence="5">
    <location>
        <position position="275"/>
    </location>
    <ligand>
        <name>Zn(2+)</name>
        <dbReference type="ChEBI" id="CHEBI:29105"/>
    </ligand>
</feature>
<dbReference type="InterPro" id="IPR036589">
    <property type="entry name" value="HCY_dom_sf"/>
</dbReference>
<feature type="binding site" evidence="5">
    <location>
        <position position="214"/>
    </location>
    <ligand>
        <name>Zn(2+)</name>
        <dbReference type="ChEBI" id="CHEBI:29105"/>
    </ligand>
</feature>
<sequence>MPDVAAAIATRPLVLDGGLGTMLEARGHDLSGVLWSAGVLIDAPGDVRDVHAAFVEAGADVVTTASYQLGYDNLAAAGRDAAEVDALLTTSVRLAREASDGRAWVAASVGPFGAVRADGSEYTGEYGLSVAELTAWHRRRLLALAEAGPDLLAVETIASPAEAEALAAALEGVAIPAWISLSGASTAFERDDALAAALGAAAAAPGIVAVGANCCPPAALTRVLDRMPPTTPAVVYPNSGEVWDAASRSWHGDATATFADVDAWVEAGARLIGGCCRTTPEDIAGLARRLKD</sequence>
<organism evidence="7 8">
    <name type="scientific">Microbacterium oleivorans</name>
    <dbReference type="NCBI Taxonomy" id="273677"/>
    <lineage>
        <taxon>Bacteria</taxon>
        <taxon>Bacillati</taxon>
        <taxon>Actinomycetota</taxon>
        <taxon>Actinomycetes</taxon>
        <taxon>Micrococcales</taxon>
        <taxon>Microbacteriaceae</taxon>
        <taxon>Microbacterium</taxon>
    </lineage>
</organism>
<protein>
    <submittedName>
        <fullName evidence="7">Homocysteine S-methyltransferase</fullName>
    </submittedName>
</protein>
<dbReference type="Gene3D" id="3.20.20.330">
    <property type="entry name" value="Homocysteine-binding-like domain"/>
    <property type="match status" value="1"/>
</dbReference>
<accession>A0A177K8S8</accession>
<dbReference type="InterPro" id="IPR051486">
    <property type="entry name" value="Hcy_S-methyltransferase"/>
</dbReference>
<dbReference type="RefSeq" id="WP_064003399.1">
    <property type="nucleotide sequence ID" value="NZ_LSTV01000004.1"/>
</dbReference>
<reference evidence="7 8" key="1">
    <citation type="submission" date="2016-02" db="EMBL/GenBank/DDBJ databases">
        <authorList>
            <person name="Wen L."/>
            <person name="He K."/>
            <person name="Yang H."/>
        </authorList>
    </citation>
    <scope>NUCLEOTIDE SEQUENCE [LARGE SCALE GENOMIC DNA]</scope>
    <source>
        <strain evidence="7 8">CD11_3</strain>
    </source>
</reference>
<dbReference type="NCBIfam" id="NF007020">
    <property type="entry name" value="PRK09485.1"/>
    <property type="match status" value="1"/>
</dbReference>
<evidence type="ECO:0000313" key="8">
    <source>
        <dbReference type="Proteomes" id="UP000076998"/>
    </source>
</evidence>
<comment type="cofactor">
    <cofactor evidence="5">
        <name>Zn(2+)</name>
        <dbReference type="ChEBI" id="CHEBI:29105"/>
    </cofactor>
</comment>
<dbReference type="EMBL" id="LSTV01000004">
    <property type="protein sequence ID" value="OAH49446.1"/>
    <property type="molecule type" value="Genomic_DNA"/>
</dbReference>
<evidence type="ECO:0000256" key="3">
    <source>
        <dbReference type="ARBA" id="ARBA00022723"/>
    </source>
</evidence>
<dbReference type="Proteomes" id="UP000076998">
    <property type="component" value="Unassembled WGS sequence"/>
</dbReference>
<feature type="binding site" evidence="5">
    <location>
        <position position="276"/>
    </location>
    <ligand>
        <name>Zn(2+)</name>
        <dbReference type="ChEBI" id="CHEBI:29105"/>
    </ligand>
</feature>
<proteinExistence type="predicted"/>
<comment type="caution">
    <text evidence="7">The sequence shown here is derived from an EMBL/GenBank/DDBJ whole genome shotgun (WGS) entry which is preliminary data.</text>
</comment>
<evidence type="ECO:0000259" key="6">
    <source>
        <dbReference type="PROSITE" id="PS50970"/>
    </source>
</evidence>
<gene>
    <name evidence="7" type="ORF">AYL44_11350</name>
</gene>
<dbReference type="SUPFAM" id="SSF82282">
    <property type="entry name" value="Homocysteine S-methyltransferase"/>
    <property type="match status" value="1"/>
</dbReference>
<dbReference type="PROSITE" id="PS50970">
    <property type="entry name" value="HCY"/>
    <property type="match status" value="1"/>
</dbReference>
<keyword evidence="1 5" id="KW-0489">Methyltransferase</keyword>
<keyword evidence="3 5" id="KW-0479">Metal-binding</keyword>
<dbReference type="AlphaFoldDB" id="A0A177K8S8"/>
<dbReference type="PANTHER" id="PTHR46015">
    <property type="entry name" value="ZGC:172121"/>
    <property type="match status" value="1"/>
</dbReference>
<dbReference type="GO" id="GO:0033528">
    <property type="term" value="P:S-methylmethionine cycle"/>
    <property type="evidence" value="ECO:0007669"/>
    <property type="project" value="TreeGrafter"/>
</dbReference>
<evidence type="ECO:0000256" key="2">
    <source>
        <dbReference type="ARBA" id="ARBA00022679"/>
    </source>
</evidence>
<evidence type="ECO:0000256" key="4">
    <source>
        <dbReference type="ARBA" id="ARBA00022833"/>
    </source>
</evidence>
<evidence type="ECO:0000256" key="1">
    <source>
        <dbReference type="ARBA" id="ARBA00022603"/>
    </source>
</evidence>
<dbReference type="InterPro" id="IPR017226">
    <property type="entry name" value="BHMT-like"/>
</dbReference>
<feature type="domain" description="Hcy-binding" evidence="6">
    <location>
        <begin position="1"/>
        <end position="290"/>
    </location>
</feature>
<dbReference type="GO" id="GO:0009086">
    <property type="term" value="P:methionine biosynthetic process"/>
    <property type="evidence" value="ECO:0007669"/>
    <property type="project" value="InterPro"/>
</dbReference>
<dbReference type="PIRSF" id="PIRSF037505">
    <property type="entry name" value="Betaine_HMT"/>
    <property type="match status" value="1"/>
</dbReference>
<keyword evidence="4 5" id="KW-0862">Zinc</keyword>
<evidence type="ECO:0000256" key="5">
    <source>
        <dbReference type="PROSITE-ProRule" id="PRU00333"/>
    </source>
</evidence>